<dbReference type="CDD" id="cd06503">
    <property type="entry name" value="ATP-synt_Fo_b"/>
    <property type="match status" value="1"/>
</dbReference>
<accession>A0ABS9CMX1</accession>
<name>A0ABS9CMX1_9FIRM</name>
<evidence type="ECO:0000256" key="9">
    <source>
        <dbReference type="ARBA" id="ARBA00023310"/>
    </source>
</evidence>
<feature type="coiled-coil region" evidence="14">
    <location>
        <begin position="45"/>
        <end position="83"/>
    </location>
</feature>
<dbReference type="PANTHER" id="PTHR33445:SF2">
    <property type="entry name" value="ATP SYNTHASE SUBUNIT B', CHLOROPLASTIC"/>
    <property type="match status" value="1"/>
</dbReference>
<dbReference type="Pfam" id="PF00430">
    <property type="entry name" value="ATP-synt_B"/>
    <property type="match status" value="1"/>
</dbReference>
<keyword evidence="12" id="KW-1003">Cell membrane</keyword>
<dbReference type="EMBL" id="JAFBIT010000002">
    <property type="protein sequence ID" value="MCF2652479.1"/>
    <property type="molecule type" value="Genomic_DNA"/>
</dbReference>
<dbReference type="SUPFAM" id="SSF81573">
    <property type="entry name" value="F1F0 ATP synthase subunit B, membrane domain"/>
    <property type="match status" value="1"/>
</dbReference>
<dbReference type="HAMAP" id="MF_01398">
    <property type="entry name" value="ATP_synth_b_bprime"/>
    <property type="match status" value="1"/>
</dbReference>
<evidence type="ECO:0000256" key="5">
    <source>
        <dbReference type="ARBA" id="ARBA00022781"/>
    </source>
</evidence>
<evidence type="ECO:0000256" key="10">
    <source>
        <dbReference type="ARBA" id="ARBA00025198"/>
    </source>
</evidence>
<comment type="subunit">
    <text evidence="12">F-type ATPases have 2 components, F(1) - the catalytic core - and F(0) - the membrane proton channel. F(1) has five subunits: alpha(3), beta(3), gamma(1), delta(1), epsilon(1). F(0) has three main subunits: a(1), b(2) and c(10-14). The alpha and beta chains form an alternating ring which encloses part of the gamma chain. F(1) is attached to F(0) by a central stalk formed by the gamma and epsilon chains, while a peripheral stalk is formed by the delta and b chains.</text>
</comment>
<protein>
    <recommendedName>
        <fullName evidence="12">ATP synthase subunit b</fullName>
    </recommendedName>
    <alternativeName>
        <fullName evidence="12">ATP synthase F(0) sector subunit b</fullName>
    </alternativeName>
    <alternativeName>
        <fullName evidence="12">ATPase subunit I</fullName>
    </alternativeName>
    <alternativeName>
        <fullName evidence="12">F-type ATPase subunit b</fullName>
        <shortName evidence="12">F-ATPase subunit b</shortName>
    </alternativeName>
</protein>
<evidence type="ECO:0000256" key="1">
    <source>
        <dbReference type="ARBA" id="ARBA00005513"/>
    </source>
</evidence>
<evidence type="ECO:0000256" key="6">
    <source>
        <dbReference type="ARBA" id="ARBA00022989"/>
    </source>
</evidence>
<feature type="transmembrane region" description="Helical" evidence="12">
    <location>
        <begin position="12"/>
        <end position="31"/>
    </location>
</feature>
<evidence type="ECO:0000256" key="13">
    <source>
        <dbReference type="RuleBase" id="RU003848"/>
    </source>
</evidence>
<dbReference type="PANTHER" id="PTHR33445">
    <property type="entry name" value="ATP SYNTHASE SUBUNIT B', CHLOROPLASTIC"/>
    <property type="match status" value="1"/>
</dbReference>
<keyword evidence="14" id="KW-0175">Coiled coil</keyword>
<gene>
    <name evidence="12" type="primary">atpF</name>
    <name evidence="15" type="ORF">JQM67_07680</name>
</gene>
<evidence type="ECO:0000256" key="7">
    <source>
        <dbReference type="ARBA" id="ARBA00023065"/>
    </source>
</evidence>
<dbReference type="Proteomes" id="UP001299220">
    <property type="component" value="Unassembled WGS sequence"/>
</dbReference>
<comment type="subcellular location">
    <subcellularLocation>
        <location evidence="12">Cell membrane</location>
        <topology evidence="12">Single-pass membrane protein</topology>
    </subcellularLocation>
    <subcellularLocation>
        <location evidence="11">Endomembrane system</location>
        <topology evidence="11">Single-pass membrane protein</topology>
    </subcellularLocation>
</comment>
<evidence type="ECO:0000313" key="16">
    <source>
        <dbReference type="Proteomes" id="UP001299220"/>
    </source>
</evidence>
<evidence type="ECO:0000256" key="2">
    <source>
        <dbReference type="ARBA" id="ARBA00022448"/>
    </source>
</evidence>
<comment type="caution">
    <text evidence="15">The sequence shown here is derived from an EMBL/GenBank/DDBJ whole genome shotgun (WGS) entry which is preliminary data.</text>
</comment>
<dbReference type="InterPro" id="IPR002146">
    <property type="entry name" value="ATP_synth_b/b'su_bac/chlpt"/>
</dbReference>
<keyword evidence="6 12" id="KW-1133">Transmembrane helix</keyword>
<keyword evidence="2 12" id="KW-0813">Transport</keyword>
<dbReference type="RefSeq" id="WP_235323530.1">
    <property type="nucleotide sequence ID" value="NZ_JAFBIT010000002.1"/>
</dbReference>
<keyword evidence="9 12" id="KW-0066">ATP synthesis</keyword>
<proteinExistence type="inferred from homology"/>
<keyword evidence="5 12" id="KW-0375">Hydrogen ion transport</keyword>
<evidence type="ECO:0000256" key="14">
    <source>
        <dbReference type="SAM" id="Coils"/>
    </source>
</evidence>
<keyword evidence="8 12" id="KW-0472">Membrane</keyword>
<keyword evidence="3 12" id="KW-0138">CF(0)</keyword>
<sequence>MNIPLNIDWQQILLHALNFVILVGGLYFLLYKPVKKFMAQREAHYRDMDEKAKQTLEEADRLKEDYQNQLKAIDTEISQKKAQAQQEVEQSVQQQLADARTQADKIVADAQKAADRAHEKMLTEAQKELTDLAVEATKKLLFKENGDAYDQFLKLAERGERHA</sequence>
<reference evidence="15 16" key="1">
    <citation type="submission" date="2020-12" db="EMBL/GenBank/DDBJ databases">
        <title>Whole genome sequences of gut porcine anaerobes.</title>
        <authorList>
            <person name="Kubasova T."/>
            <person name="Jahodarova E."/>
            <person name="Rychlik I."/>
        </authorList>
    </citation>
    <scope>NUCLEOTIDE SEQUENCE [LARGE SCALE GENOMIC DNA]</scope>
    <source>
        <strain evidence="15 16">An867</strain>
    </source>
</reference>
<keyword evidence="4 12" id="KW-0812">Transmembrane</keyword>
<evidence type="ECO:0000256" key="11">
    <source>
        <dbReference type="ARBA" id="ARBA00037847"/>
    </source>
</evidence>
<evidence type="ECO:0000313" key="15">
    <source>
        <dbReference type="EMBL" id="MCF2652479.1"/>
    </source>
</evidence>
<organism evidence="15 16">
    <name type="scientific">Anaeromassilibacillus senegalensis</name>
    <dbReference type="NCBI Taxonomy" id="1673717"/>
    <lineage>
        <taxon>Bacteria</taxon>
        <taxon>Bacillati</taxon>
        <taxon>Bacillota</taxon>
        <taxon>Clostridia</taxon>
        <taxon>Eubacteriales</taxon>
        <taxon>Acutalibacteraceae</taxon>
        <taxon>Anaeromassilibacillus</taxon>
    </lineage>
</organism>
<keyword evidence="16" id="KW-1185">Reference proteome</keyword>
<evidence type="ECO:0000256" key="8">
    <source>
        <dbReference type="ARBA" id="ARBA00023136"/>
    </source>
</evidence>
<comment type="function">
    <text evidence="12">Component of the F(0) channel, it forms part of the peripheral stalk, linking F(1) to F(0).</text>
</comment>
<comment type="function">
    <text evidence="10 12">F(1)F(0) ATP synthase produces ATP from ADP in the presence of a proton or sodium gradient. F-type ATPases consist of two structural domains, F(1) containing the extramembraneous catalytic core and F(0) containing the membrane proton channel, linked together by a central stalk and a peripheral stalk. During catalysis, ATP synthesis in the catalytic domain of F(1) is coupled via a rotary mechanism of the central stalk subunits to proton translocation.</text>
</comment>
<keyword evidence="7 12" id="KW-0406">Ion transport</keyword>
<evidence type="ECO:0000256" key="4">
    <source>
        <dbReference type="ARBA" id="ARBA00022692"/>
    </source>
</evidence>
<dbReference type="InterPro" id="IPR050059">
    <property type="entry name" value="ATP_synthase_B_chain"/>
</dbReference>
<dbReference type="InterPro" id="IPR028987">
    <property type="entry name" value="ATP_synth_B-like_membr_sf"/>
</dbReference>
<comment type="similarity">
    <text evidence="1 12 13">Belongs to the ATPase B chain family.</text>
</comment>
<evidence type="ECO:0000256" key="3">
    <source>
        <dbReference type="ARBA" id="ARBA00022547"/>
    </source>
</evidence>
<evidence type="ECO:0000256" key="12">
    <source>
        <dbReference type="HAMAP-Rule" id="MF_01398"/>
    </source>
</evidence>